<sequence>MSRPKVYSIAPDAPFLPTLADRILDGTLLGDWPRGDENPFWLSDITVVLPTRRAQLALARAFSERGHVLMPDIRTFGGEAPDEEPFLPPIEAEPLLPGVSRLERRLVLARLIDGWARTPAGAQALSTPPSAAEVLALADSLAQVVDDLNTEQVSAAALAAIAPENLAANWQNVLEFLNLALVAWPAILAERGKADGSALRNERLKRQAETAPLVFGDRPVIAAGSTGSIPATANLLGALSRLPRGALVLPGLDPDLDYPRLLKPEESPHGHPQYGLAQLLRRLGVPPDAVVELGAPGPRVAVIRQALALPEGTARWAQARAALAPQLAEATDGITILGARTADEEARAIALAARDGLMHGKTIGIVSPDRNLARRIATELLRFDLEVDDAAGSPLFHAPAGRLVRQILSLASNAFAPVDLVALLRNRSVVLGMERAEVARLADYLETRLLRGQRPAPGLAGVRRLAAEREGAEKLDPLFDALQQALDPLCTLLAGDRFSSATFARTLAEAFARIATGDTVPGRSELEAWANELAGREGEGPLLPATGLEQVLYKLMAGFEVRNSQPRRDDISIWGQLEARLQSPDLLILAGVNEDIWPEPADPGPWLSRGMRMAAGLEPPERKQGLASHDFEMALGNRDVIVAYADRIGTSPALPSRLLQRLEAFVGKQTSVLRASGNVWLEAARSLDAVVGARGADRPMPKPPAHLRPRRLSVTEIETLFRSPYDLYAKHVLRLRRLDPLGEEPGARERGSMIHEVFARFVIEGHDFDGPEALGKLNAMAREAFAGLDAIAERRDIWLRRFEHAAAAFLEFERDRSIHVRKRNAEIKGEWVFPQLDDFRLVGIADRLDMLNNGELEIIDFKTGSIPAVGDMKNFDAPQLLLEAAMAGAGAFEGLPSVAASALTYVKIALGPDAFRPTEFKPGEGFSLMGAADEVSRRMQRHVTEFLLRDTLPMAARIRPDVTLRYRGTYDHLARNEEWTLLEGDEE</sequence>
<keyword evidence="3" id="KW-1185">Reference proteome</keyword>
<gene>
    <name evidence="2" type="primary">addB</name>
    <name evidence="2" type="ORF">ML536_01535</name>
</gene>
<comment type="caution">
    <text evidence="2">The sequence shown here is derived from an EMBL/GenBank/DDBJ whole genome shotgun (WGS) entry which is preliminary data.</text>
</comment>
<dbReference type="SUPFAM" id="SSF52540">
    <property type="entry name" value="P-loop containing nucleoside triphosphate hydrolases"/>
    <property type="match status" value="1"/>
</dbReference>
<evidence type="ECO:0000313" key="2">
    <source>
        <dbReference type="EMBL" id="MCI0125501.1"/>
    </source>
</evidence>
<dbReference type="Pfam" id="PF12705">
    <property type="entry name" value="PDDEXK_1"/>
    <property type="match status" value="1"/>
</dbReference>
<organism evidence="2 3">
    <name type="scientific">Paradevosia shaoguanensis</name>
    <dbReference type="NCBI Taxonomy" id="1335043"/>
    <lineage>
        <taxon>Bacteria</taxon>
        <taxon>Pseudomonadati</taxon>
        <taxon>Pseudomonadota</taxon>
        <taxon>Alphaproteobacteria</taxon>
        <taxon>Hyphomicrobiales</taxon>
        <taxon>Devosiaceae</taxon>
        <taxon>Paradevosia</taxon>
    </lineage>
</organism>
<evidence type="ECO:0000259" key="1">
    <source>
        <dbReference type="Pfam" id="PF12705"/>
    </source>
</evidence>
<dbReference type="NCBIfam" id="TIGR02786">
    <property type="entry name" value="addB_alphas"/>
    <property type="match status" value="1"/>
</dbReference>
<dbReference type="Proteomes" id="UP001156140">
    <property type="component" value="Unassembled WGS sequence"/>
</dbReference>
<protein>
    <submittedName>
        <fullName evidence="2">Double-strand break repair protein AddB</fullName>
    </submittedName>
</protein>
<dbReference type="AlphaFoldDB" id="A0AA41UEI0"/>
<dbReference type="InterPro" id="IPR014153">
    <property type="entry name" value="Ds_break_AddB"/>
</dbReference>
<accession>A0AA41UEI0</accession>
<dbReference type="RefSeq" id="WP_281734712.1">
    <property type="nucleotide sequence ID" value="NZ_JAKETQ010000001.1"/>
</dbReference>
<dbReference type="EMBL" id="JALAZD010000001">
    <property type="protein sequence ID" value="MCI0125501.1"/>
    <property type="molecule type" value="Genomic_DNA"/>
</dbReference>
<feature type="domain" description="PD-(D/E)XK endonuclease-like" evidence="1">
    <location>
        <begin position="711"/>
        <end position="915"/>
    </location>
</feature>
<dbReference type="InterPro" id="IPR027417">
    <property type="entry name" value="P-loop_NTPase"/>
</dbReference>
<proteinExistence type="predicted"/>
<reference evidence="2" key="1">
    <citation type="submission" date="2022-03" db="EMBL/GenBank/DDBJ databases">
        <title>The complete genome sequence of a Methyloterrigena soli.</title>
        <authorList>
            <person name="Zi Z."/>
        </authorList>
    </citation>
    <scope>NUCLEOTIDE SEQUENCE</scope>
    <source>
        <strain evidence="2">M48</strain>
    </source>
</reference>
<dbReference type="InterPro" id="IPR038726">
    <property type="entry name" value="PDDEXK_AddAB-type"/>
</dbReference>
<name>A0AA41UEI0_9HYPH</name>
<evidence type="ECO:0000313" key="3">
    <source>
        <dbReference type="Proteomes" id="UP001156140"/>
    </source>
</evidence>